<protein>
    <recommendedName>
        <fullName evidence="3">DUF3221 domain-containing protein</fullName>
    </recommendedName>
</protein>
<sequence length="99" mass="11002">MFNLKCIVVFLSAMFILPGCKDGSNYGSIDSHGIIIDVDKANKEILVDDKENGPIWVDLSEIKNWDDFHSPLEVNVWLEDGITEGDPQQGKAAVIQIVK</sequence>
<evidence type="ECO:0000313" key="1">
    <source>
        <dbReference type="EMBL" id="CAG9607659.1"/>
    </source>
</evidence>
<comment type="caution">
    <text evidence="1">The sequence shown here is derived from an EMBL/GenBank/DDBJ whole genome shotgun (WGS) entry which is preliminary data.</text>
</comment>
<evidence type="ECO:0008006" key="3">
    <source>
        <dbReference type="Google" id="ProtNLM"/>
    </source>
</evidence>
<dbReference type="EMBL" id="CAKJTG010000006">
    <property type="protein sequence ID" value="CAG9607659.1"/>
    <property type="molecule type" value="Genomic_DNA"/>
</dbReference>
<dbReference type="Proteomes" id="UP000789845">
    <property type="component" value="Unassembled WGS sequence"/>
</dbReference>
<keyword evidence="2" id="KW-1185">Reference proteome</keyword>
<evidence type="ECO:0000313" key="2">
    <source>
        <dbReference type="Proteomes" id="UP000789845"/>
    </source>
</evidence>
<dbReference type="AlphaFoldDB" id="A0A9C7G801"/>
<organism evidence="1 2">
    <name type="scientific">Pseudoneobacillus rhizosphaerae</name>
    <dbReference type="NCBI Taxonomy" id="2880968"/>
    <lineage>
        <taxon>Bacteria</taxon>
        <taxon>Bacillati</taxon>
        <taxon>Bacillota</taxon>
        <taxon>Bacilli</taxon>
        <taxon>Bacillales</taxon>
        <taxon>Bacillaceae</taxon>
        <taxon>Pseudoneobacillus</taxon>
    </lineage>
</organism>
<dbReference type="RefSeq" id="WP_230495921.1">
    <property type="nucleotide sequence ID" value="NZ_CAKJTG010000006.1"/>
</dbReference>
<proteinExistence type="predicted"/>
<reference evidence="1" key="1">
    <citation type="submission" date="2021-10" db="EMBL/GenBank/DDBJ databases">
        <authorList>
            <person name="Criscuolo A."/>
        </authorList>
    </citation>
    <scope>NUCLEOTIDE SEQUENCE</scope>
    <source>
        <strain evidence="1">CIP111885</strain>
    </source>
</reference>
<gene>
    <name evidence="1" type="ORF">NEOCIP111885_01351</name>
</gene>
<name>A0A9C7G801_9BACI</name>
<accession>A0A9C7G801</accession>